<dbReference type="KEGG" id="taqu:KDW03_10835"/>
<keyword evidence="2" id="KW-1185">Reference proteome</keyword>
<gene>
    <name evidence="1" type="ORF">KDW03_10835</name>
</gene>
<dbReference type="AlphaFoldDB" id="A0AAX3BCE5"/>
<organism evidence="1 2">
    <name type="scientific">Thermospira aquatica</name>
    <dbReference type="NCBI Taxonomy" id="2828656"/>
    <lineage>
        <taxon>Bacteria</taxon>
        <taxon>Pseudomonadati</taxon>
        <taxon>Spirochaetota</taxon>
        <taxon>Spirochaetia</taxon>
        <taxon>Brevinematales</taxon>
        <taxon>Thermospiraceae</taxon>
        <taxon>Thermospira</taxon>
    </lineage>
</organism>
<dbReference type="Proteomes" id="UP001056539">
    <property type="component" value="Chromosome"/>
</dbReference>
<evidence type="ECO:0000313" key="1">
    <source>
        <dbReference type="EMBL" id="URA09959.1"/>
    </source>
</evidence>
<dbReference type="EMBL" id="CP073355">
    <property type="protein sequence ID" value="URA09959.1"/>
    <property type="molecule type" value="Genomic_DNA"/>
</dbReference>
<reference evidence="1" key="2">
    <citation type="submission" date="2022-06" db="EMBL/GenBank/DDBJ databases">
        <title>Thermospira aquatica gen. nov., sp. nov.</title>
        <authorList>
            <person name="Ben Ali Gam Z."/>
            <person name="Labat M."/>
        </authorList>
    </citation>
    <scope>NUCLEOTIDE SEQUENCE</scope>
    <source>
        <strain evidence="1">F1F22</strain>
    </source>
</reference>
<reference evidence="1" key="1">
    <citation type="submission" date="2021-04" db="EMBL/GenBank/DDBJ databases">
        <authorList>
            <person name="Postec A."/>
        </authorList>
    </citation>
    <scope>NUCLEOTIDE SEQUENCE</scope>
    <source>
        <strain evidence="1">F1F22</strain>
    </source>
</reference>
<evidence type="ECO:0000313" key="2">
    <source>
        <dbReference type="Proteomes" id="UP001056539"/>
    </source>
</evidence>
<dbReference type="RefSeq" id="WP_271435091.1">
    <property type="nucleotide sequence ID" value="NZ_CP073355.1"/>
</dbReference>
<sequence>MIKRVPKEKVEAFNAVVSDLKDQVDAILKKAKKFESEGTRNNTTEGYYKRIIAANLYLDSVNLYCKMNDYSVQIKEVKSDLYLTNARKNVYQAIKLLETIVSGHIDLGLTENAEKLSQLSEMAPPRLLHLFKKIEFSIALVEREEGENSKVKWNFVEMYGNLAAVMKNFINFKVYTVAMNDPRVPYYAEIRDLIQYCKEMLDKAAQKYRTKYELSTPQDSIDMNKAINLMEALMKVHNILGENDQMIEVKKTVEKWREKLEADLKRREEEAKKKQKEKGR</sequence>
<protein>
    <submittedName>
        <fullName evidence="1">Uncharacterized protein</fullName>
    </submittedName>
</protein>
<accession>A0AAX3BCE5</accession>
<proteinExistence type="predicted"/>
<name>A0AAX3BCE5_9SPIR</name>